<gene>
    <name evidence="2" type="ORF">SAMN05660964_03736</name>
</gene>
<evidence type="ECO:0000313" key="3">
    <source>
        <dbReference type="Proteomes" id="UP000199397"/>
    </source>
</evidence>
<proteinExistence type="predicted"/>
<dbReference type="EMBL" id="FNQP01000044">
    <property type="protein sequence ID" value="SEB13395.1"/>
    <property type="molecule type" value="Genomic_DNA"/>
</dbReference>
<dbReference type="NCBIfam" id="NF041414">
    <property type="entry name" value="ArsI_CadI_VOC"/>
    <property type="match status" value="1"/>
</dbReference>
<evidence type="ECO:0000259" key="1">
    <source>
        <dbReference type="PROSITE" id="PS51819"/>
    </source>
</evidence>
<dbReference type="Pfam" id="PF00903">
    <property type="entry name" value="Glyoxalase"/>
    <property type="match status" value="1"/>
</dbReference>
<dbReference type="STRING" id="525918.SAMN05660964_03736"/>
<dbReference type="Proteomes" id="UP000199397">
    <property type="component" value="Unassembled WGS sequence"/>
</dbReference>
<dbReference type="Gene3D" id="3.10.180.10">
    <property type="entry name" value="2,3-Dihydroxybiphenyl 1,2-Dioxygenase, domain 1"/>
    <property type="match status" value="1"/>
</dbReference>
<dbReference type="RefSeq" id="WP_093071090.1">
    <property type="nucleotide sequence ID" value="NZ_FNQP01000044.1"/>
</dbReference>
<dbReference type="PANTHER" id="PTHR41294:SF1">
    <property type="entry name" value="CADMIUM-INDUCED PROTEIN CADI"/>
    <property type="match status" value="1"/>
</dbReference>
<dbReference type="PANTHER" id="PTHR41294">
    <property type="entry name" value="CADMIUM-INDUCED PROTEIN CADI"/>
    <property type="match status" value="1"/>
</dbReference>
<protein>
    <submittedName>
        <fullName evidence="2">Glyoxalase-like domain-containing protein</fullName>
    </submittedName>
</protein>
<dbReference type="InterPro" id="IPR049789">
    <property type="entry name" value="ArsI/CadI-like"/>
</dbReference>
<dbReference type="GO" id="GO:0046686">
    <property type="term" value="P:response to cadmium ion"/>
    <property type="evidence" value="ECO:0007669"/>
    <property type="project" value="TreeGrafter"/>
</dbReference>
<dbReference type="PROSITE" id="PS51819">
    <property type="entry name" value="VOC"/>
    <property type="match status" value="1"/>
</dbReference>
<accession>A0A1H4GV14</accession>
<name>A0A1H4GV14_9GAMM</name>
<dbReference type="SUPFAM" id="SSF54593">
    <property type="entry name" value="Glyoxalase/Bleomycin resistance protein/Dihydroxybiphenyl dioxygenase"/>
    <property type="match status" value="1"/>
</dbReference>
<dbReference type="AlphaFoldDB" id="A0A1H4GV14"/>
<sequence>MKRFHAHIAVDDLANSIDFYSKLFGQSPTVERADYAKWMLDDPRINFAISARGHAVGLNHFGFQAEDAAELQELRQRADAAAGEAVLDQGETLCCYAASTKHWTVDPSGIAWEHYQTMGEVEAFGSDTVSQSGGCCVPGVATTSEACCVPGTQAGGGCNG</sequence>
<keyword evidence="3" id="KW-1185">Reference proteome</keyword>
<reference evidence="2 3" key="1">
    <citation type="submission" date="2016-10" db="EMBL/GenBank/DDBJ databases">
        <authorList>
            <person name="de Groot N.N."/>
        </authorList>
    </citation>
    <scope>NUCLEOTIDE SEQUENCE [LARGE SCALE GENOMIC DNA]</scope>
    <source>
        <strain evidence="2 3">DSM 21228</strain>
    </source>
</reference>
<dbReference type="InterPro" id="IPR037523">
    <property type="entry name" value="VOC_core"/>
</dbReference>
<dbReference type="OrthoDB" id="9789608at2"/>
<organism evidence="2 3">
    <name type="scientific">Thiothrix caldifontis</name>
    <dbReference type="NCBI Taxonomy" id="525918"/>
    <lineage>
        <taxon>Bacteria</taxon>
        <taxon>Pseudomonadati</taxon>
        <taxon>Pseudomonadota</taxon>
        <taxon>Gammaproteobacteria</taxon>
        <taxon>Thiotrichales</taxon>
        <taxon>Thiotrichaceae</taxon>
        <taxon>Thiothrix</taxon>
    </lineage>
</organism>
<dbReference type="InterPro" id="IPR052393">
    <property type="entry name" value="Cadmium-induced_rsp"/>
</dbReference>
<feature type="domain" description="VOC" evidence="1">
    <location>
        <begin position="2"/>
        <end position="117"/>
    </location>
</feature>
<dbReference type="InterPro" id="IPR004360">
    <property type="entry name" value="Glyas_Fos-R_dOase_dom"/>
</dbReference>
<dbReference type="InterPro" id="IPR029068">
    <property type="entry name" value="Glyas_Bleomycin-R_OHBP_Dase"/>
</dbReference>
<evidence type="ECO:0000313" key="2">
    <source>
        <dbReference type="EMBL" id="SEB13395.1"/>
    </source>
</evidence>